<feature type="region of interest" description="Disordered" evidence="2">
    <location>
        <begin position="68"/>
        <end position="95"/>
    </location>
</feature>
<evidence type="ECO:0000256" key="1">
    <source>
        <dbReference type="SAM" id="Coils"/>
    </source>
</evidence>
<evidence type="ECO:0000256" key="2">
    <source>
        <dbReference type="SAM" id="MobiDB-lite"/>
    </source>
</evidence>
<name>A0AAV1FZ38_XYRNO</name>
<reference evidence="3" key="1">
    <citation type="submission" date="2023-08" db="EMBL/GenBank/DDBJ databases">
        <authorList>
            <person name="Alioto T."/>
            <person name="Alioto T."/>
            <person name="Gomez Garrido J."/>
        </authorList>
    </citation>
    <scope>NUCLEOTIDE SEQUENCE</scope>
</reference>
<organism evidence="3 4">
    <name type="scientific">Xyrichtys novacula</name>
    <name type="common">Pearly razorfish</name>
    <name type="synonym">Hemipteronotus novacula</name>
    <dbReference type="NCBI Taxonomy" id="13765"/>
    <lineage>
        <taxon>Eukaryota</taxon>
        <taxon>Metazoa</taxon>
        <taxon>Chordata</taxon>
        <taxon>Craniata</taxon>
        <taxon>Vertebrata</taxon>
        <taxon>Euteleostomi</taxon>
        <taxon>Actinopterygii</taxon>
        <taxon>Neopterygii</taxon>
        <taxon>Teleostei</taxon>
        <taxon>Neoteleostei</taxon>
        <taxon>Acanthomorphata</taxon>
        <taxon>Eupercaria</taxon>
        <taxon>Labriformes</taxon>
        <taxon>Labridae</taxon>
        <taxon>Xyrichtys</taxon>
    </lineage>
</organism>
<accession>A0AAV1FZ38</accession>
<sequence length="135" mass="15627">MAFPRAFLLGSRLALSRFAPIDYNESFVQVESSDGEPLFLVVQQDNGDVSLEKLSGVPVPRPVIVEEEKKKKKHDVMKMQKTPRTSNTKSSDTDNHQELMNQYLRSEIETNRLKQELLELKKIKTRLEIEKLKQK</sequence>
<evidence type="ECO:0000313" key="3">
    <source>
        <dbReference type="EMBL" id="CAJ1066463.1"/>
    </source>
</evidence>
<keyword evidence="1" id="KW-0175">Coiled coil</keyword>
<protein>
    <submittedName>
        <fullName evidence="3">Uncharacterized protein</fullName>
    </submittedName>
</protein>
<dbReference type="AlphaFoldDB" id="A0AAV1FZ38"/>
<gene>
    <name evidence="3" type="ORF">XNOV1_A006799</name>
</gene>
<proteinExistence type="predicted"/>
<dbReference type="Proteomes" id="UP001178508">
    <property type="component" value="Chromosome 11"/>
</dbReference>
<dbReference type="EMBL" id="OY660874">
    <property type="protein sequence ID" value="CAJ1066463.1"/>
    <property type="molecule type" value="Genomic_DNA"/>
</dbReference>
<evidence type="ECO:0000313" key="4">
    <source>
        <dbReference type="Proteomes" id="UP001178508"/>
    </source>
</evidence>
<keyword evidence="4" id="KW-1185">Reference proteome</keyword>
<feature type="coiled-coil region" evidence="1">
    <location>
        <begin position="96"/>
        <end position="135"/>
    </location>
</feature>